<dbReference type="OrthoDB" id="3388968at2"/>
<reference evidence="3" key="1">
    <citation type="submission" date="2018-05" db="EMBL/GenBank/DDBJ databases">
        <title>Micromonospora globispora sp. nov. and Micromonospora rugosa sp. nov., isolated from marine sediment.</title>
        <authorList>
            <person name="Carro L."/>
            <person name="Aysel V."/>
            <person name="Cetin D."/>
            <person name="Igual J.M."/>
            <person name="Klenk H.-P."/>
            <person name="Trujillo M.E."/>
            <person name="Sahin N."/>
        </authorList>
    </citation>
    <scope>NUCLEOTIDE SEQUENCE [LARGE SCALE GENOMIC DNA]</scope>
    <source>
        <strain evidence="3">S2904</strain>
    </source>
</reference>
<dbReference type="AlphaFoldDB" id="A0A317JZM7"/>
<evidence type="ECO:0000313" key="3">
    <source>
        <dbReference type="Proteomes" id="UP000245683"/>
    </source>
</evidence>
<name>A0A317JZM7_9ACTN</name>
<accession>A0A317JZM7</accession>
<comment type="caution">
    <text evidence="2">The sequence shown here is derived from an EMBL/GenBank/DDBJ whole genome shotgun (WGS) entry which is preliminary data.</text>
</comment>
<keyword evidence="1" id="KW-1133">Transmembrane helix</keyword>
<gene>
    <name evidence="2" type="ORF">DLJ46_19695</name>
</gene>
<organism evidence="2 3">
    <name type="scientific">Micromonospora globispora</name>
    <dbReference type="NCBI Taxonomy" id="1450148"/>
    <lineage>
        <taxon>Bacteria</taxon>
        <taxon>Bacillati</taxon>
        <taxon>Actinomycetota</taxon>
        <taxon>Actinomycetes</taxon>
        <taxon>Micromonosporales</taxon>
        <taxon>Micromonosporaceae</taxon>
        <taxon>Micromonospora</taxon>
    </lineage>
</organism>
<keyword evidence="3" id="KW-1185">Reference proteome</keyword>
<keyword evidence="1" id="KW-0812">Transmembrane</keyword>
<proteinExistence type="predicted"/>
<feature type="transmembrane region" description="Helical" evidence="1">
    <location>
        <begin position="14"/>
        <end position="32"/>
    </location>
</feature>
<sequence>MQPLHPETTARRPVWMWAGAAAGLGLAVTMFLNNSGPRTPAAASRPTDTGTFVVTGAVVLGDGASFTRDDHLGCAGTGGYADVRDSAPVLIATAGGFAAGKLTDPRALTDGTCRFFFTVRGVPAGQNTYLLMVADQESHQYVEQELKAWLVSLRVD</sequence>
<protein>
    <submittedName>
        <fullName evidence="2">Uncharacterized protein</fullName>
    </submittedName>
</protein>
<evidence type="ECO:0000256" key="1">
    <source>
        <dbReference type="SAM" id="Phobius"/>
    </source>
</evidence>
<keyword evidence="1" id="KW-0472">Membrane</keyword>
<evidence type="ECO:0000313" key="2">
    <source>
        <dbReference type="EMBL" id="PWU45878.1"/>
    </source>
</evidence>
<dbReference type="RefSeq" id="WP_109946113.1">
    <property type="nucleotide sequence ID" value="NZ_QGGF01000060.1"/>
</dbReference>
<dbReference type="Proteomes" id="UP000245683">
    <property type="component" value="Unassembled WGS sequence"/>
</dbReference>
<dbReference type="EMBL" id="QGSV01000235">
    <property type="protein sequence ID" value="PWU45878.1"/>
    <property type="molecule type" value="Genomic_DNA"/>
</dbReference>